<evidence type="ECO:0000313" key="1">
    <source>
        <dbReference type="EMBL" id="CDG23180.1"/>
    </source>
</evidence>
<dbReference type="EMBL" id="FO704551">
    <property type="protein sequence ID" value="CDG23180.1"/>
    <property type="molecule type" value="Genomic_DNA"/>
</dbReference>
<reference evidence="1 2" key="1">
    <citation type="submission" date="2013-07" db="EMBL/GenBank/DDBJ databases">
        <authorList>
            <person name="Genoscope - CEA"/>
        </authorList>
    </citation>
    <scope>NUCLEOTIDE SEQUENCE [LARGE SCALE GENOMIC DNA]</scope>
    <source>
        <strain evidence="1 2">G6</strain>
    </source>
</reference>
<organism evidence="1 2">
    <name type="scientific">Xenorhabdus poinarii G6</name>
    <dbReference type="NCBI Taxonomy" id="1354304"/>
    <lineage>
        <taxon>Bacteria</taxon>
        <taxon>Pseudomonadati</taxon>
        <taxon>Pseudomonadota</taxon>
        <taxon>Gammaproteobacteria</taxon>
        <taxon>Enterobacterales</taxon>
        <taxon>Morganellaceae</taxon>
        <taxon>Xenorhabdus</taxon>
    </lineage>
</organism>
<accession>A0A068RAE3</accession>
<sequence>MAAREPHLFQIFNGAGTKNRTRDLLITSQLLYHLSYAGIKCCAF</sequence>
<dbReference type="AlphaFoldDB" id="A0A068RAE3"/>
<dbReference type="KEGG" id="xpo:XPG1_3548"/>
<name>A0A068RAE3_9GAMM</name>
<gene>
    <name evidence="1" type="ORF">XPG1_3548</name>
</gene>
<protein>
    <submittedName>
        <fullName evidence="1">Uncharacterized protein</fullName>
    </submittedName>
</protein>
<proteinExistence type="predicted"/>
<dbReference type="HOGENOM" id="CLU_3224099_0_0_6"/>
<dbReference type="AntiFam" id="ANF00012">
    <property type="entry name" value="tRNA translation"/>
</dbReference>
<evidence type="ECO:0000313" key="2">
    <source>
        <dbReference type="Proteomes" id="UP000032735"/>
    </source>
</evidence>
<keyword evidence="2" id="KW-1185">Reference proteome</keyword>
<dbReference type="Proteomes" id="UP000032735">
    <property type="component" value="Chromosome"/>
</dbReference>